<evidence type="ECO:0000256" key="4">
    <source>
        <dbReference type="ARBA" id="ARBA00022741"/>
    </source>
</evidence>
<dbReference type="Proteomes" id="UP000026962">
    <property type="component" value="Chromosome 2"/>
</dbReference>
<dbReference type="Gramene" id="OPUNC02G12080.1">
    <property type="protein sequence ID" value="OPUNC02G12080.1"/>
    <property type="gene ID" value="OPUNC02G12080"/>
</dbReference>
<feature type="domain" description="Protein kinase" evidence="8">
    <location>
        <begin position="217"/>
        <end position="497"/>
    </location>
</feature>
<keyword evidence="5" id="KW-0067">ATP-binding</keyword>
<dbReference type="FunFam" id="1.10.510.10:FF:000620">
    <property type="entry name" value="Putative serine/threonine-protein kinase"/>
    <property type="match status" value="1"/>
</dbReference>
<dbReference type="EnsemblPlants" id="OPUNC02G12080.1">
    <property type="protein sequence ID" value="OPUNC02G12080.1"/>
    <property type="gene ID" value="OPUNC02G12080"/>
</dbReference>
<evidence type="ECO:0000256" key="7">
    <source>
        <dbReference type="SAM" id="MobiDB-lite"/>
    </source>
</evidence>
<name>A0A0E0JYW1_ORYPU</name>
<feature type="region of interest" description="Disordered" evidence="7">
    <location>
        <begin position="517"/>
        <end position="643"/>
    </location>
</feature>
<feature type="region of interest" description="Disordered" evidence="7">
    <location>
        <begin position="20"/>
        <end position="55"/>
    </location>
</feature>
<dbReference type="Gene3D" id="1.10.510.10">
    <property type="entry name" value="Transferase(Phosphotransferase) domain 1"/>
    <property type="match status" value="1"/>
</dbReference>
<dbReference type="GO" id="GO:0000307">
    <property type="term" value="C:cyclin-dependent protein kinase holoenzyme complex"/>
    <property type="evidence" value="ECO:0007669"/>
    <property type="project" value="TreeGrafter"/>
</dbReference>
<evidence type="ECO:0000313" key="10">
    <source>
        <dbReference type="Proteomes" id="UP000026962"/>
    </source>
</evidence>
<comment type="similarity">
    <text evidence="1">Belongs to the protein kinase superfamily. CMGC Ser/Thr protein kinase family. CDC2/CDKX subfamily.</text>
</comment>
<dbReference type="PROSITE" id="PS50011">
    <property type="entry name" value="PROTEIN_KINASE_DOM"/>
    <property type="match status" value="1"/>
</dbReference>
<dbReference type="InterPro" id="IPR011009">
    <property type="entry name" value="Kinase-like_dom_sf"/>
</dbReference>
<evidence type="ECO:0000259" key="8">
    <source>
        <dbReference type="PROSITE" id="PS50011"/>
    </source>
</evidence>
<dbReference type="GO" id="GO:0032968">
    <property type="term" value="P:positive regulation of transcription elongation by RNA polymerase II"/>
    <property type="evidence" value="ECO:0007669"/>
    <property type="project" value="TreeGrafter"/>
</dbReference>
<sequence>MSHSSSRSSLFHLHLFFPHHRRRRRHRSGAAGADDMGCAQGKPSQGSPARSDGRGIDHLMRKNRYVPAASSRLSDPLPAAAPAAARLLLLKGQQPDAARASGRRAAAVEREQIERDSGNDDRQTDHQAMDENAAAAAEVTAAVDEEETPPPPPQPAPRREEELVDGWPTWLLDNVPREALQGIVPKSADAYDKIAKACTHQARHGRRRLQFKPKDSNALMPAAMAMAGGNVYKARERGTGRVVALKKVRFDTSESESVRFMAREMMILRQLDHPNVIRLHGIATSRMHRSIYLVFDFMYSDLSRLICHPDHRLTEPQIKCYMQQLLSGLQHCHDRGILHRDIKGSNLLIDRHGVLKIGDFGLANYYGRRRPLTSRVVTLWYRAPELLLGATDYGVGIDLWSAGCLLAEMFSGRALMPGRTEIEQLSRIFSLCGSPPDEYWRKMRLPPSFRPPRTYKPSMVDKIGFLPPSALALLATLLALDPAARGTAGQALQSSFFSTPPLPCDLSELPAVYKEEDEVADSAASHDGRKPKLRERSQKRRDSKPKAAEQHKDKGQNLKSSSTNREEKIMEDTTKSGQDSKRFSDGQVQEVFPKGSAAPQDQKVPRTNTYSPDSDHQKNHKAHLVPGDDQDEQTGSNSGSLEIRSASMLEYNAPRAQGGISKQIFVDHV</sequence>
<protein>
    <recommendedName>
        <fullName evidence="2">[RNA-polymerase]-subunit kinase</fullName>
        <ecNumber evidence="2">2.7.11.23</ecNumber>
    </recommendedName>
</protein>
<organism evidence="9">
    <name type="scientific">Oryza punctata</name>
    <name type="common">Red rice</name>
    <dbReference type="NCBI Taxonomy" id="4537"/>
    <lineage>
        <taxon>Eukaryota</taxon>
        <taxon>Viridiplantae</taxon>
        <taxon>Streptophyta</taxon>
        <taxon>Embryophyta</taxon>
        <taxon>Tracheophyta</taxon>
        <taxon>Spermatophyta</taxon>
        <taxon>Magnoliopsida</taxon>
        <taxon>Liliopsida</taxon>
        <taxon>Poales</taxon>
        <taxon>Poaceae</taxon>
        <taxon>BOP clade</taxon>
        <taxon>Oryzoideae</taxon>
        <taxon>Oryzeae</taxon>
        <taxon>Oryzinae</taxon>
        <taxon>Oryza</taxon>
    </lineage>
</organism>
<dbReference type="GO" id="GO:0005634">
    <property type="term" value="C:nucleus"/>
    <property type="evidence" value="ECO:0007669"/>
    <property type="project" value="TreeGrafter"/>
</dbReference>
<dbReference type="GO" id="GO:0005524">
    <property type="term" value="F:ATP binding"/>
    <property type="evidence" value="ECO:0007669"/>
    <property type="project" value="UniProtKB-KW"/>
</dbReference>
<dbReference type="PANTHER" id="PTHR24056:SF221">
    <property type="entry name" value="OS02G0304500 PROTEIN"/>
    <property type="match status" value="1"/>
</dbReference>
<evidence type="ECO:0000256" key="1">
    <source>
        <dbReference type="ARBA" id="ARBA00006485"/>
    </source>
</evidence>
<dbReference type="Gene3D" id="3.30.200.20">
    <property type="entry name" value="Phosphorylase Kinase, domain 1"/>
    <property type="match status" value="1"/>
</dbReference>
<keyword evidence="3" id="KW-0597">Phosphoprotein</keyword>
<dbReference type="AlphaFoldDB" id="A0A0E0JYW1"/>
<feature type="compositionally biased region" description="Basic and acidic residues" evidence="7">
    <location>
        <begin position="106"/>
        <end position="129"/>
    </location>
</feature>
<dbReference type="EC" id="2.7.11.23" evidence="2"/>
<keyword evidence="10" id="KW-1185">Reference proteome</keyword>
<feature type="compositionally biased region" description="Basic and acidic residues" evidence="7">
    <location>
        <begin position="544"/>
        <end position="556"/>
    </location>
</feature>
<keyword evidence="4" id="KW-0547">Nucleotide-binding</keyword>
<dbReference type="InterPro" id="IPR050108">
    <property type="entry name" value="CDK"/>
</dbReference>
<dbReference type="Pfam" id="PF00069">
    <property type="entry name" value="Pkinase"/>
    <property type="match status" value="1"/>
</dbReference>
<dbReference type="HOGENOM" id="CLU_000288_78_7_1"/>
<dbReference type="GO" id="GO:0008353">
    <property type="term" value="F:RNA polymerase II CTD heptapeptide repeat kinase activity"/>
    <property type="evidence" value="ECO:0007669"/>
    <property type="project" value="UniProtKB-EC"/>
</dbReference>
<reference evidence="9" key="1">
    <citation type="submission" date="2015-04" db="UniProtKB">
        <authorList>
            <consortium name="EnsemblPlants"/>
        </authorList>
    </citation>
    <scope>IDENTIFICATION</scope>
</reference>
<evidence type="ECO:0000256" key="6">
    <source>
        <dbReference type="ARBA" id="ARBA00049280"/>
    </source>
</evidence>
<dbReference type="InterPro" id="IPR008271">
    <property type="entry name" value="Ser/Thr_kinase_AS"/>
</dbReference>
<dbReference type="eggNOG" id="KOG0600">
    <property type="taxonomic scope" value="Eukaryota"/>
</dbReference>
<dbReference type="SMART" id="SM00220">
    <property type="entry name" value="S_TKc"/>
    <property type="match status" value="1"/>
</dbReference>
<feature type="compositionally biased region" description="Basic and acidic residues" evidence="7">
    <location>
        <begin position="524"/>
        <end position="536"/>
    </location>
</feature>
<feature type="region of interest" description="Disordered" evidence="7">
    <location>
        <begin position="96"/>
        <end position="161"/>
    </location>
</feature>
<feature type="compositionally biased region" description="Low complexity" evidence="7">
    <location>
        <begin position="130"/>
        <end position="142"/>
    </location>
</feature>
<dbReference type="PROSITE" id="PS00108">
    <property type="entry name" value="PROTEIN_KINASE_ST"/>
    <property type="match status" value="1"/>
</dbReference>
<dbReference type="InterPro" id="IPR000719">
    <property type="entry name" value="Prot_kinase_dom"/>
</dbReference>
<dbReference type="PANTHER" id="PTHR24056">
    <property type="entry name" value="CELL DIVISION PROTEIN KINASE"/>
    <property type="match status" value="1"/>
</dbReference>
<feature type="compositionally biased region" description="Basic and acidic residues" evidence="7">
    <location>
        <begin position="564"/>
        <end position="584"/>
    </location>
</feature>
<reference evidence="9" key="2">
    <citation type="submission" date="2018-05" db="EMBL/GenBank/DDBJ databases">
        <title>OpunRS2 (Oryza punctata Reference Sequence Version 2).</title>
        <authorList>
            <person name="Zhang J."/>
            <person name="Kudrna D."/>
            <person name="Lee S."/>
            <person name="Talag J."/>
            <person name="Welchert J."/>
            <person name="Wing R.A."/>
        </authorList>
    </citation>
    <scope>NUCLEOTIDE SEQUENCE [LARGE SCALE GENOMIC DNA]</scope>
</reference>
<dbReference type="STRING" id="4537.A0A0E0JYW1"/>
<evidence type="ECO:0000313" key="9">
    <source>
        <dbReference type="EnsemblPlants" id="OPUNC02G12080.1"/>
    </source>
</evidence>
<dbReference type="OMA" id="LMRKNRY"/>
<accession>A0A0E0JYW1</accession>
<dbReference type="SUPFAM" id="SSF56112">
    <property type="entry name" value="Protein kinase-like (PK-like)"/>
    <property type="match status" value="1"/>
</dbReference>
<proteinExistence type="inferred from homology"/>
<evidence type="ECO:0000256" key="3">
    <source>
        <dbReference type="ARBA" id="ARBA00022553"/>
    </source>
</evidence>
<evidence type="ECO:0000256" key="5">
    <source>
        <dbReference type="ARBA" id="ARBA00022840"/>
    </source>
</evidence>
<evidence type="ECO:0000256" key="2">
    <source>
        <dbReference type="ARBA" id="ARBA00012409"/>
    </source>
</evidence>
<comment type="catalytic activity">
    <reaction evidence="6">
        <text>[DNA-directed RNA polymerase] + ATP = phospho-[DNA-directed RNA polymerase] + ADP + H(+)</text>
        <dbReference type="Rhea" id="RHEA:10216"/>
        <dbReference type="Rhea" id="RHEA-COMP:11321"/>
        <dbReference type="Rhea" id="RHEA-COMP:11322"/>
        <dbReference type="ChEBI" id="CHEBI:15378"/>
        <dbReference type="ChEBI" id="CHEBI:30616"/>
        <dbReference type="ChEBI" id="CHEBI:43176"/>
        <dbReference type="ChEBI" id="CHEBI:68546"/>
        <dbReference type="ChEBI" id="CHEBI:456216"/>
        <dbReference type="EC" id="2.7.11.23"/>
    </reaction>
</comment>